<dbReference type="AlphaFoldDB" id="A0A9D4L4D9"/>
<keyword evidence="2" id="KW-1185">Reference proteome</keyword>
<accession>A0A9D4L4D9</accession>
<comment type="caution">
    <text evidence="1">The sequence shown here is derived from an EMBL/GenBank/DDBJ whole genome shotgun (WGS) entry which is preliminary data.</text>
</comment>
<protein>
    <submittedName>
        <fullName evidence="1">Uncharacterized protein</fullName>
    </submittedName>
</protein>
<dbReference type="EMBL" id="JAIWYP010000003">
    <property type="protein sequence ID" value="KAH3850407.1"/>
    <property type="molecule type" value="Genomic_DNA"/>
</dbReference>
<reference evidence="1" key="1">
    <citation type="journal article" date="2019" name="bioRxiv">
        <title>The Genome of the Zebra Mussel, Dreissena polymorpha: A Resource for Invasive Species Research.</title>
        <authorList>
            <person name="McCartney M.A."/>
            <person name="Auch B."/>
            <person name="Kono T."/>
            <person name="Mallez S."/>
            <person name="Zhang Y."/>
            <person name="Obille A."/>
            <person name="Becker A."/>
            <person name="Abrahante J.E."/>
            <person name="Garbe J."/>
            <person name="Badalamenti J.P."/>
            <person name="Herman A."/>
            <person name="Mangelson H."/>
            <person name="Liachko I."/>
            <person name="Sullivan S."/>
            <person name="Sone E.D."/>
            <person name="Koren S."/>
            <person name="Silverstein K.A.T."/>
            <person name="Beckman K.B."/>
            <person name="Gohl D.M."/>
        </authorList>
    </citation>
    <scope>NUCLEOTIDE SEQUENCE</scope>
    <source>
        <strain evidence="1">Duluth1</strain>
        <tissue evidence="1">Whole animal</tissue>
    </source>
</reference>
<gene>
    <name evidence="1" type="ORF">DPMN_092818</name>
</gene>
<name>A0A9D4L4D9_DREPO</name>
<organism evidence="1 2">
    <name type="scientific">Dreissena polymorpha</name>
    <name type="common">Zebra mussel</name>
    <name type="synonym">Mytilus polymorpha</name>
    <dbReference type="NCBI Taxonomy" id="45954"/>
    <lineage>
        <taxon>Eukaryota</taxon>
        <taxon>Metazoa</taxon>
        <taxon>Spiralia</taxon>
        <taxon>Lophotrochozoa</taxon>
        <taxon>Mollusca</taxon>
        <taxon>Bivalvia</taxon>
        <taxon>Autobranchia</taxon>
        <taxon>Heteroconchia</taxon>
        <taxon>Euheterodonta</taxon>
        <taxon>Imparidentia</taxon>
        <taxon>Neoheterodontei</taxon>
        <taxon>Myida</taxon>
        <taxon>Dreissenoidea</taxon>
        <taxon>Dreissenidae</taxon>
        <taxon>Dreissena</taxon>
    </lineage>
</organism>
<evidence type="ECO:0000313" key="1">
    <source>
        <dbReference type="EMBL" id="KAH3850407.1"/>
    </source>
</evidence>
<sequence>MTLLGIGEKIRRRRVKKYRENDMLVNAVSDNVTAITTGSKAEGLTCLNESDCDILFVPNSVLCVEAGVNLHTIPEDIEMFITDTRVYPGHCRMLFKRPSSTRVTNRYIYTALCDDGQGNVLLSSALFLDRMVK</sequence>
<evidence type="ECO:0000313" key="2">
    <source>
        <dbReference type="Proteomes" id="UP000828390"/>
    </source>
</evidence>
<reference evidence="1" key="2">
    <citation type="submission" date="2020-11" db="EMBL/GenBank/DDBJ databases">
        <authorList>
            <person name="McCartney M.A."/>
            <person name="Auch B."/>
            <person name="Kono T."/>
            <person name="Mallez S."/>
            <person name="Becker A."/>
            <person name="Gohl D.M."/>
            <person name="Silverstein K.A.T."/>
            <person name="Koren S."/>
            <person name="Bechman K.B."/>
            <person name="Herman A."/>
            <person name="Abrahante J.E."/>
            <person name="Garbe J."/>
        </authorList>
    </citation>
    <scope>NUCLEOTIDE SEQUENCE</scope>
    <source>
        <strain evidence="1">Duluth1</strain>
        <tissue evidence="1">Whole animal</tissue>
    </source>
</reference>
<dbReference type="Proteomes" id="UP000828390">
    <property type="component" value="Unassembled WGS sequence"/>
</dbReference>
<proteinExistence type="predicted"/>